<keyword evidence="1" id="KW-0472">Membrane</keyword>
<keyword evidence="5" id="KW-1185">Reference proteome</keyword>
<evidence type="ECO:0000313" key="3">
    <source>
        <dbReference type="EMBL" id="MDK4306914.1"/>
    </source>
</evidence>
<name>A0AAP4F5C3_9CORY</name>
<accession>A0AAP4F5C3</accession>
<gene>
    <name evidence="2" type="ORF">QPX23_02500</name>
    <name evidence="3" type="ORF">QPX42_05010</name>
</gene>
<dbReference type="AlphaFoldDB" id="A0AAP4F5C3"/>
<evidence type="ECO:0008006" key="6">
    <source>
        <dbReference type="Google" id="ProtNLM"/>
    </source>
</evidence>
<sequence>MAVDSIDTTGTLVLTAGATEYADALVSFAGIMAAALLAPLMAFAFTNRIPAVTLLLFFGMLIGPPVLDLATEDTSIGIRKGLGRGASSYSQVTKLI</sequence>
<organism evidence="3 4">
    <name type="scientific">Corynebacterium pseudodiphtheriticum</name>
    <dbReference type="NCBI Taxonomy" id="37637"/>
    <lineage>
        <taxon>Bacteria</taxon>
        <taxon>Bacillati</taxon>
        <taxon>Actinomycetota</taxon>
        <taxon>Actinomycetes</taxon>
        <taxon>Mycobacteriales</taxon>
        <taxon>Corynebacteriaceae</taxon>
        <taxon>Corynebacterium</taxon>
    </lineage>
</organism>
<dbReference type="Proteomes" id="UP001224412">
    <property type="component" value="Unassembled WGS sequence"/>
</dbReference>
<evidence type="ECO:0000256" key="1">
    <source>
        <dbReference type="SAM" id="Phobius"/>
    </source>
</evidence>
<evidence type="ECO:0000313" key="5">
    <source>
        <dbReference type="Proteomes" id="UP001239759"/>
    </source>
</evidence>
<keyword evidence="1" id="KW-1133">Transmembrane helix</keyword>
<protein>
    <recommendedName>
        <fullName evidence="6">Sodium:proton antiporter</fullName>
    </recommendedName>
</protein>
<evidence type="ECO:0000313" key="4">
    <source>
        <dbReference type="Proteomes" id="UP001224412"/>
    </source>
</evidence>
<feature type="transmembrane region" description="Helical" evidence="1">
    <location>
        <begin position="24"/>
        <end position="45"/>
    </location>
</feature>
<keyword evidence="1" id="KW-0812">Transmembrane</keyword>
<evidence type="ECO:0000313" key="2">
    <source>
        <dbReference type="EMBL" id="MDK4289607.1"/>
    </source>
</evidence>
<dbReference type="GeneID" id="72381027"/>
<proteinExistence type="predicted"/>
<reference evidence="3 5" key="1">
    <citation type="submission" date="2023-05" db="EMBL/GenBank/DDBJ databases">
        <title>Metabolic capabilities are highly conserved among human nasal-associated Corynebacterium species in pangenomic analyses.</title>
        <authorList>
            <person name="Tran T.H."/>
            <person name="Roberts A.Q."/>
            <person name="Escapa I.F."/>
            <person name="Gao W."/>
            <person name="Conlan S."/>
            <person name="Kong H."/>
            <person name="Segre J.A."/>
            <person name="Kelly M.S."/>
            <person name="Lemon K.P."/>
        </authorList>
    </citation>
    <scope>NUCLEOTIDE SEQUENCE</scope>
    <source>
        <strain evidence="3">KPL2773</strain>
        <strain evidence="2 5">KPL3772</strain>
    </source>
</reference>
<comment type="caution">
    <text evidence="3">The sequence shown here is derived from an EMBL/GenBank/DDBJ whole genome shotgun (WGS) entry which is preliminary data.</text>
</comment>
<dbReference type="EMBL" id="JASNVH010000006">
    <property type="protein sequence ID" value="MDK4306914.1"/>
    <property type="molecule type" value="Genomic_DNA"/>
</dbReference>
<dbReference type="RefSeq" id="WP_023018943.1">
    <property type="nucleotide sequence ID" value="NZ_CP051667.1"/>
</dbReference>
<dbReference type="EMBL" id="JASNUQ010000003">
    <property type="protein sequence ID" value="MDK4289607.1"/>
    <property type="molecule type" value="Genomic_DNA"/>
</dbReference>
<dbReference type="Proteomes" id="UP001239759">
    <property type="component" value="Unassembled WGS sequence"/>
</dbReference>
<feature type="transmembrane region" description="Helical" evidence="1">
    <location>
        <begin position="51"/>
        <end position="70"/>
    </location>
</feature>